<dbReference type="InterPro" id="IPR003661">
    <property type="entry name" value="HisK_dim/P_dom"/>
</dbReference>
<dbReference type="SMART" id="SM00388">
    <property type="entry name" value="HisKA"/>
    <property type="match status" value="1"/>
</dbReference>
<dbReference type="Pfam" id="PF00512">
    <property type="entry name" value="HisKA"/>
    <property type="match status" value="1"/>
</dbReference>
<dbReference type="SMART" id="SM00448">
    <property type="entry name" value="REC"/>
    <property type="match status" value="1"/>
</dbReference>
<dbReference type="Gene3D" id="3.30.565.10">
    <property type="entry name" value="Histidine kinase-like ATPase, C-terminal domain"/>
    <property type="match status" value="1"/>
</dbReference>
<keyword evidence="7" id="KW-0547">Nucleotide-binding</keyword>
<feature type="region of interest" description="Disordered" evidence="15">
    <location>
        <begin position="955"/>
        <end position="986"/>
    </location>
</feature>
<keyword evidence="5" id="KW-0808">Transferase</keyword>
<dbReference type="InterPro" id="IPR005467">
    <property type="entry name" value="His_kinase_dom"/>
</dbReference>
<keyword evidence="6 16" id="KW-0812">Transmembrane</keyword>
<dbReference type="InterPro" id="IPR004358">
    <property type="entry name" value="Sig_transdc_His_kin-like_C"/>
</dbReference>
<dbReference type="PANTHER" id="PTHR43047">
    <property type="entry name" value="TWO-COMPONENT HISTIDINE PROTEIN KINASE"/>
    <property type="match status" value="1"/>
</dbReference>
<dbReference type="FunFam" id="1.10.287.130:FF:000004">
    <property type="entry name" value="Ethylene receptor 1"/>
    <property type="match status" value="1"/>
</dbReference>
<dbReference type="SUPFAM" id="SSF55874">
    <property type="entry name" value="ATPase domain of HSP90 chaperone/DNA topoisomerase II/histidine kinase"/>
    <property type="match status" value="1"/>
</dbReference>
<protein>
    <recommendedName>
        <fullName evidence="3">histidine kinase</fullName>
        <ecNumber evidence="3">2.7.13.3</ecNumber>
    </recommendedName>
</protein>
<evidence type="ECO:0000256" key="15">
    <source>
        <dbReference type="SAM" id="MobiDB-lite"/>
    </source>
</evidence>
<dbReference type="SUPFAM" id="SSF47384">
    <property type="entry name" value="Homodimeric domain of signal transducing histidine kinase"/>
    <property type="match status" value="1"/>
</dbReference>
<evidence type="ECO:0000256" key="11">
    <source>
        <dbReference type="ARBA" id="ARBA00023012"/>
    </source>
</evidence>
<dbReference type="InterPro" id="IPR036890">
    <property type="entry name" value="HATPase_C_sf"/>
</dbReference>
<dbReference type="GO" id="GO:1900445">
    <property type="term" value="P:positive regulation of filamentous growth of a population of unicellular organisms in response to biotic stimulus"/>
    <property type="evidence" value="ECO:0007669"/>
    <property type="project" value="UniProtKB-ARBA"/>
</dbReference>
<accession>A0AAN6I5I3</accession>
<evidence type="ECO:0000313" key="20">
    <source>
        <dbReference type="Proteomes" id="UP001196530"/>
    </source>
</evidence>
<gene>
    <name evidence="19" type="ORF">KL928_003171</name>
</gene>
<dbReference type="GO" id="GO:0007234">
    <property type="term" value="P:osmosensory signaling via phosphorelay pathway"/>
    <property type="evidence" value="ECO:0007669"/>
    <property type="project" value="UniProtKB-ARBA"/>
</dbReference>
<dbReference type="Proteomes" id="UP001196530">
    <property type="component" value="Unassembled WGS sequence"/>
</dbReference>
<proteinExistence type="predicted"/>
<dbReference type="PRINTS" id="PR00344">
    <property type="entry name" value="BCTRLSENSOR"/>
</dbReference>
<evidence type="ECO:0000256" key="14">
    <source>
        <dbReference type="PROSITE-ProRule" id="PRU00169"/>
    </source>
</evidence>
<keyword evidence="13" id="KW-0325">Glycoprotein</keyword>
<evidence type="ECO:0000259" key="18">
    <source>
        <dbReference type="PROSITE" id="PS50110"/>
    </source>
</evidence>
<dbReference type="RefSeq" id="XP_043059424.1">
    <property type="nucleotide sequence ID" value="XM_043203729.1"/>
</dbReference>
<dbReference type="Gene3D" id="1.10.287.130">
    <property type="match status" value="1"/>
</dbReference>
<dbReference type="PROSITE" id="PS50109">
    <property type="entry name" value="HIS_KIN"/>
    <property type="match status" value="1"/>
</dbReference>
<feature type="modified residue" description="4-aspartylphosphate" evidence="14">
    <location>
        <position position="1044"/>
    </location>
</feature>
<feature type="compositionally biased region" description="Basic and acidic residues" evidence="15">
    <location>
        <begin position="414"/>
        <end position="428"/>
    </location>
</feature>
<keyword evidence="4 14" id="KW-0597">Phosphoprotein</keyword>
<dbReference type="CDD" id="cd17546">
    <property type="entry name" value="REC_hyHK_CKI1_RcsC-like"/>
    <property type="match status" value="1"/>
</dbReference>
<dbReference type="GO" id="GO:0005524">
    <property type="term" value="F:ATP binding"/>
    <property type="evidence" value="ECO:0007669"/>
    <property type="project" value="UniProtKB-KW"/>
</dbReference>
<dbReference type="FunFam" id="3.40.50.2300:FF:000289">
    <property type="entry name" value="Osmosensing histidine protein kinase SLN1"/>
    <property type="match status" value="1"/>
</dbReference>
<dbReference type="InterPro" id="IPR036097">
    <property type="entry name" value="HisK_dim/P_sf"/>
</dbReference>
<feature type="compositionally biased region" description="Pro residues" evidence="15">
    <location>
        <begin position="431"/>
        <end position="442"/>
    </location>
</feature>
<dbReference type="InterPro" id="IPR001789">
    <property type="entry name" value="Sig_transdc_resp-reg_receiver"/>
</dbReference>
<feature type="compositionally biased region" description="Low complexity" evidence="15">
    <location>
        <begin position="970"/>
        <end position="986"/>
    </location>
</feature>
<feature type="domain" description="Response regulatory" evidence="18">
    <location>
        <begin position="989"/>
        <end position="1110"/>
    </location>
</feature>
<evidence type="ECO:0000256" key="1">
    <source>
        <dbReference type="ARBA" id="ARBA00000085"/>
    </source>
</evidence>
<organism evidence="19 20">
    <name type="scientific">Pichia angusta</name>
    <name type="common">Yeast</name>
    <name type="synonym">Hansenula polymorpha</name>
    <dbReference type="NCBI Taxonomy" id="870730"/>
    <lineage>
        <taxon>Eukaryota</taxon>
        <taxon>Fungi</taxon>
        <taxon>Dikarya</taxon>
        <taxon>Ascomycota</taxon>
        <taxon>Saccharomycotina</taxon>
        <taxon>Pichiomycetes</taxon>
        <taxon>Pichiales</taxon>
        <taxon>Pichiaceae</taxon>
        <taxon>Ogataea</taxon>
    </lineage>
</organism>
<evidence type="ECO:0000256" key="12">
    <source>
        <dbReference type="ARBA" id="ARBA00023136"/>
    </source>
</evidence>
<feature type="compositionally biased region" description="Polar residues" evidence="15">
    <location>
        <begin position="448"/>
        <end position="458"/>
    </location>
</feature>
<dbReference type="GeneID" id="66127222"/>
<comment type="caution">
    <text evidence="19">The sequence shown here is derived from an EMBL/GenBank/DDBJ whole genome shotgun (WGS) entry which is preliminary data.</text>
</comment>
<dbReference type="Pfam" id="PF00072">
    <property type="entry name" value="Response_reg"/>
    <property type="match status" value="1"/>
</dbReference>
<evidence type="ECO:0000256" key="2">
    <source>
        <dbReference type="ARBA" id="ARBA00004370"/>
    </source>
</evidence>
<keyword evidence="12 16" id="KW-0472">Membrane</keyword>
<feature type="transmembrane region" description="Helical" evidence="16">
    <location>
        <begin position="353"/>
        <end position="376"/>
    </location>
</feature>
<evidence type="ECO:0000256" key="7">
    <source>
        <dbReference type="ARBA" id="ARBA00022741"/>
    </source>
</evidence>
<dbReference type="SUPFAM" id="SSF52172">
    <property type="entry name" value="CheY-like"/>
    <property type="match status" value="1"/>
</dbReference>
<dbReference type="SMART" id="SM00387">
    <property type="entry name" value="HATPase_c"/>
    <property type="match status" value="1"/>
</dbReference>
<evidence type="ECO:0000313" key="19">
    <source>
        <dbReference type="EMBL" id="KAG7818170.1"/>
    </source>
</evidence>
<dbReference type="PROSITE" id="PS50110">
    <property type="entry name" value="RESPONSE_REGULATORY"/>
    <property type="match status" value="1"/>
</dbReference>
<dbReference type="GO" id="GO:0036180">
    <property type="term" value="P:filamentous growth of a population of unicellular organisms in response to biotic stimulus"/>
    <property type="evidence" value="ECO:0007669"/>
    <property type="project" value="UniProtKB-ARBA"/>
</dbReference>
<feature type="compositionally biased region" description="Polar residues" evidence="15">
    <location>
        <begin position="509"/>
        <end position="518"/>
    </location>
</feature>
<name>A0AAN6I5I3_PICAN</name>
<feature type="compositionally biased region" description="Basic residues" evidence="15">
    <location>
        <begin position="399"/>
        <end position="408"/>
    </location>
</feature>
<sequence length="1125" mass="124254">MASEDGAGPGSRAERATASSCCSRSIVPSISWYLEWSTEIRRSYGEYTHRILSLRQRSHGSEPEHRFLRRLHESQLRFEKLQVVAELKAAQIKQSFIYYYYQIYFLSTRDTLEDALSYRKAGNTSNSVTADAIKTIEQTLDSSASLNAARLYDIDLSLIANVSNSEASARIAADSLERLYILGHNSSAEVTDQLAKQAGYVAGPIYYNTTYFMSLTLPVYTNSSVLLSTPNLSGYISVIVNVDSVKDVTETASTDDYAGIYCLKPHNTTGNATLTDTYSYVFGPSDSEYNISSYPPAEAVYIQNKDIGHYTDMRNPFGERVSVGYAKVDLTYADWMISVEQSRGKFMGPTVKLTKLIVGVCIGIAAFMCFVTFPLAHYGVRPILKLQKATEQVTEGRGLRMHRRRKKNGAIFTFDRRDGGRRANKDSTDDSPPPPPPPPPGPAGGQPTYRSKFQSLGNLQRLVTPKDVDKTDHVKTESSDTSDEKLFARELDDEHRHTRDESQFDSVGRTVTSPQSHESFPDWVVGRRVPTPAIVQGKGLFYDELSELTEAFNAMTEELDLQYAHLEDRVRARTKELEVAKIQADTARQQAEAANEAKTVFIANISHELRTPLNGILGMTSVAMAETDVERIHSSLELIFRSGELLLHILTQLLTFSKNQLQRSKLQKRTFQISELASQTESIFGKTAIDQKVRLELVVKPAVLREMVLFADSNRLMQVIMNLVSNSLKFTPEDGVVTVSMRILGEYDAQRSREANYESVFIKNNAAYSSAAAAGSDAASVDTMASGSYRGVLAESYNYGTELRASVDSLTSGLDDDGYLDSQKEKKTYSKFSRPIKWVFELTITDTGPGIDESLQEKIFEAFVQGDQTLSRSYGGTGLGLSICKQFAKMMHGTLTLRSKVGHGSSFTFTIPVPQVGECAYEEPKLKRVSFANESTPVPEMPTVESAYMGKPDLITRASTGTAPSNRKASSSSNVSGGGSSSSSTSPLKVLIAEDNLVNQEVIKRMLKLEGIADVTMACDGIEASELMTEAIDNNETYDLVFMDVQMPNMDGLSATKYFREELKYTGPIVALTAFADQSNKDDCLKVGMSGFMSKPIGRGVLRRILRDFCPTLSPSLGAAEHEKP</sequence>
<feature type="compositionally biased region" description="Polar residues" evidence="15">
    <location>
        <begin position="957"/>
        <end position="969"/>
    </location>
</feature>
<dbReference type="PANTHER" id="PTHR43047:SF72">
    <property type="entry name" value="OSMOSENSING HISTIDINE PROTEIN KINASE SLN1"/>
    <property type="match status" value="1"/>
</dbReference>
<keyword evidence="8" id="KW-0418">Kinase</keyword>
<comment type="catalytic activity">
    <reaction evidence="1">
        <text>ATP + protein L-histidine = ADP + protein N-phospho-L-histidine.</text>
        <dbReference type="EC" id="2.7.13.3"/>
    </reaction>
</comment>
<feature type="region of interest" description="Disordered" evidence="15">
    <location>
        <begin position="395"/>
        <end position="518"/>
    </location>
</feature>
<evidence type="ECO:0000256" key="10">
    <source>
        <dbReference type="ARBA" id="ARBA00022989"/>
    </source>
</evidence>
<evidence type="ECO:0000256" key="16">
    <source>
        <dbReference type="SAM" id="Phobius"/>
    </source>
</evidence>
<evidence type="ECO:0000256" key="8">
    <source>
        <dbReference type="ARBA" id="ARBA00022777"/>
    </source>
</evidence>
<feature type="compositionally biased region" description="Basic and acidic residues" evidence="15">
    <location>
        <begin position="464"/>
        <end position="502"/>
    </location>
</feature>
<dbReference type="EMBL" id="JAHLUX010000006">
    <property type="protein sequence ID" value="KAG7818170.1"/>
    <property type="molecule type" value="Genomic_DNA"/>
</dbReference>
<evidence type="ECO:0000256" key="13">
    <source>
        <dbReference type="ARBA" id="ARBA00023180"/>
    </source>
</evidence>
<dbReference type="GO" id="GO:0000155">
    <property type="term" value="F:phosphorelay sensor kinase activity"/>
    <property type="evidence" value="ECO:0007669"/>
    <property type="project" value="InterPro"/>
</dbReference>
<dbReference type="CDD" id="cd00082">
    <property type="entry name" value="HisKA"/>
    <property type="match status" value="1"/>
</dbReference>
<dbReference type="AlphaFoldDB" id="A0AAN6I5I3"/>
<comment type="subcellular location">
    <subcellularLocation>
        <location evidence="2">Membrane</location>
    </subcellularLocation>
</comment>
<dbReference type="Pfam" id="PF02518">
    <property type="entry name" value="HATPase_c"/>
    <property type="match status" value="1"/>
</dbReference>
<keyword evidence="10 16" id="KW-1133">Transmembrane helix</keyword>
<evidence type="ECO:0000256" key="3">
    <source>
        <dbReference type="ARBA" id="ARBA00012438"/>
    </source>
</evidence>
<evidence type="ECO:0000259" key="17">
    <source>
        <dbReference type="PROSITE" id="PS50109"/>
    </source>
</evidence>
<evidence type="ECO:0000256" key="9">
    <source>
        <dbReference type="ARBA" id="ARBA00022840"/>
    </source>
</evidence>
<feature type="domain" description="Histidine kinase" evidence="17">
    <location>
        <begin position="604"/>
        <end position="915"/>
    </location>
</feature>
<reference evidence="19" key="1">
    <citation type="journal article" date="2021" name="G3 (Bethesda)">
        <title>Genomic diversity, chromosomal rearrangements, and interspecies hybridization in the ogataea polymorpha species complex.</title>
        <authorList>
            <person name="Hanson S.J."/>
            <person name="Cinneide E.O."/>
            <person name="Salzberg L.I."/>
            <person name="Wolfe K.H."/>
            <person name="McGowan J."/>
            <person name="Fitzpatrick D.A."/>
            <person name="Matlin K."/>
        </authorList>
    </citation>
    <scope>NUCLEOTIDE SEQUENCE</scope>
    <source>
        <strain evidence="19">61-244</strain>
    </source>
</reference>
<dbReference type="InterPro" id="IPR003594">
    <property type="entry name" value="HATPase_dom"/>
</dbReference>
<evidence type="ECO:0000256" key="4">
    <source>
        <dbReference type="ARBA" id="ARBA00022553"/>
    </source>
</evidence>
<dbReference type="GO" id="GO:0005886">
    <property type="term" value="C:plasma membrane"/>
    <property type="evidence" value="ECO:0007669"/>
    <property type="project" value="TreeGrafter"/>
</dbReference>
<keyword evidence="11" id="KW-0902">Two-component regulatory system</keyword>
<dbReference type="Gene3D" id="3.40.50.2300">
    <property type="match status" value="1"/>
</dbReference>
<dbReference type="InterPro" id="IPR011006">
    <property type="entry name" value="CheY-like_superfamily"/>
</dbReference>
<evidence type="ECO:0000256" key="6">
    <source>
        <dbReference type="ARBA" id="ARBA00022692"/>
    </source>
</evidence>
<keyword evidence="9" id="KW-0067">ATP-binding</keyword>
<evidence type="ECO:0000256" key="5">
    <source>
        <dbReference type="ARBA" id="ARBA00022679"/>
    </source>
</evidence>
<dbReference type="EC" id="2.7.13.3" evidence="3"/>
<dbReference type="GO" id="GO:0009927">
    <property type="term" value="F:histidine phosphotransfer kinase activity"/>
    <property type="evidence" value="ECO:0007669"/>
    <property type="project" value="TreeGrafter"/>
</dbReference>